<dbReference type="SMART" id="SM00950">
    <property type="entry name" value="Piwi"/>
    <property type="match status" value="1"/>
</dbReference>
<gene>
    <name evidence="2" type="ORF">L227DRAFT_593676</name>
</gene>
<dbReference type="Gene3D" id="3.30.420.10">
    <property type="entry name" value="Ribonuclease H-like superfamily/Ribonuclease H"/>
    <property type="match status" value="1"/>
</dbReference>
<dbReference type="InterPro" id="IPR036085">
    <property type="entry name" value="PAZ_dom_sf"/>
</dbReference>
<evidence type="ECO:0000313" key="3">
    <source>
        <dbReference type="Proteomes" id="UP000313359"/>
    </source>
</evidence>
<dbReference type="InterPro" id="IPR032474">
    <property type="entry name" value="Argonaute_N"/>
</dbReference>
<dbReference type="Pfam" id="PF08699">
    <property type="entry name" value="ArgoL1"/>
    <property type="match status" value="1"/>
</dbReference>
<dbReference type="SUPFAM" id="SSF53098">
    <property type="entry name" value="Ribonuclease H-like"/>
    <property type="match status" value="1"/>
</dbReference>
<dbReference type="Proteomes" id="UP000313359">
    <property type="component" value="Unassembled WGS sequence"/>
</dbReference>
<dbReference type="PANTHER" id="PTHR22891">
    <property type="entry name" value="EUKARYOTIC TRANSLATION INITIATION FACTOR 2C"/>
    <property type="match status" value="1"/>
</dbReference>
<dbReference type="Pfam" id="PF16487">
    <property type="entry name" value="ArgoMid"/>
    <property type="match status" value="1"/>
</dbReference>
<dbReference type="InterPro" id="IPR012337">
    <property type="entry name" value="RNaseH-like_sf"/>
</dbReference>
<dbReference type="Gene3D" id="3.40.50.2300">
    <property type="match status" value="1"/>
</dbReference>
<organism evidence="2 3">
    <name type="scientific">Lentinus tigrinus ALCF2SS1-6</name>
    <dbReference type="NCBI Taxonomy" id="1328759"/>
    <lineage>
        <taxon>Eukaryota</taxon>
        <taxon>Fungi</taxon>
        <taxon>Dikarya</taxon>
        <taxon>Basidiomycota</taxon>
        <taxon>Agaricomycotina</taxon>
        <taxon>Agaricomycetes</taxon>
        <taxon>Polyporales</taxon>
        <taxon>Polyporaceae</taxon>
        <taxon>Lentinus</taxon>
    </lineage>
</organism>
<reference evidence="2" key="1">
    <citation type="journal article" date="2018" name="Genome Biol. Evol.">
        <title>Genomics and development of Lentinus tigrinus, a white-rot wood-decaying mushroom with dimorphic fruiting bodies.</title>
        <authorList>
            <person name="Wu B."/>
            <person name="Xu Z."/>
            <person name="Knudson A."/>
            <person name="Carlson A."/>
            <person name="Chen N."/>
            <person name="Kovaka S."/>
            <person name="LaButti K."/>
            <person name="Lipzen A."/>
            <person name="Pennachio C."/>
            <person name="Riley R."/>
            <person name="Schakwitz W."/>
            <person name="Umezawa K."/>
            <person name="Ohm R.A."/>
            <person name="Grigoriev I.V."/>
            <person name="Nagy L.G."/>
            <person name="Gibbons J."/>
            <person name="Hibbett D."/>
        </authorList>
    </citation>
    <scope>NUCLEOTIDE SEQUENCE [LARGE SCALE GENOMIC DNA]</scope>
    <source>
        <strain evidence="2">ALCF2SS1-6</strain>
    </source>
</reference>
<protein>
    <submittedName>
        <fullName evidence="2">Piwi-domain-containing protein</fullName>
    </submittedName>
</protein>
<accession>A0A5C2S9I2</accession>
<dbReference type="EMBL" id="ML122268">
    <property type="protein sequence ID" value="RPD59887.1"/>
    <property type="molecule type" value="Genomic_DNA"/>
</dbReference>
<dbReference type="Pfam" id="PF02171">
    <property type="entry name" value="Piwi"/>
    <property type="match status" value="1"/>
</dbReference>
<sequence>MAQLIQNARSMEVFTNFLEITTLPTATYHQYESVIKPLGDNPGVQTKGRNYQIIARLQQDNAALFGPRPLYDGGSLLYSLQHLQGTNTIDVCMRRRSNQPTHQVSFRRVATIDLRVLRSLLARRNPNERPDPNAMPINLLQLMVCQAPNLRYGFLAHARRFAVQRGAQDIGAGLSMWRAFFQSVRPALGRMLINVDRSSVPVYTPGPLIDVMVPFLGLRDQRELANLPRDKFAKLRVFLKGVLVRVRHRPEARAKPIADLVPQAGLEEFDKDGERWTVQRHFQSRWNRTVQHPEYVGVRIGQTSIVPAEFCIVEPAQVYKRRLPADVQRKFIELAAQDPRRRRRDIEEAISGGLFNYTNSDYIQDAGMTVNQNLLSVTGQVIPPPGIVYRNRTEPMTGRPGAWNLLNNRFFSVSAPLNSWAVVVFESEHRANRNRVNTFVHELGGNLTRLAPVVQNRAPHVEYGNPHNPAQTLENVGRALVGQYGGNRPQLILVVLPANAAAIKQAVKLWGDTVRMTPTQCVRCGKWDAVSGNKADQYRNNLALKINARLGGVNSIIRSPVSPIFERSMVVGADVGHPGPGVSSIPSMTGLVASVSPDVSEFTSFAQVQRPRVEIIQDLEQMIYLSLGDYAGYREARGLQGRFPEHLIFFRDGVSEGEFATVAREEIAMIRHAFVRHGMTDPRSQPKLLFVVVGKRHHVRFFPKRPEDADNSKNCPAGFLVHDQITNPNLHDFYLQSHAGILGTSRPGHYIVLSNEADFSKNEIYQMAYHLCHIYASATRSVSIPAPVYYADKICQRLSSHCSLMSASDTSSVNSGDTPFDLDEWKNNFKQSGLNKRKYFL</sequence>
<dbReference type="STRING" id="1328759.A0A5C2S9I2"/>
<dbReference type="GO" id="GO:0003676">
    <property type="term" value="F:nucleic acid binding"/>
    <property type="evidence" value="ECO:0007669"/>
    <property type="project" value="InterPro"/>
</dbReference>
<dbReference type="InterPro" id="IPR036397">
    <property type="entry name" value="RNaseH_sf"/>
</dbReference>
<dbReference type="InterPro" id="IPR032473">
    <property type="entry name" value="Argonaute_Mid_dom"/>
</dbReference>
<dbReference type="InterPro" id="IPR003165">
    <property type="entry name" value="Piwi"/>
</dbReference>
<dbReference type="PROSITE" id="PS50822">
    <property type="entry name" value="PIWI"/>
    <property type="match status" value="1"/>
</dbReference>
<feature type="domain" description="Piwi" evidence="1">
    <location>
        <begin position="491"/>
        <end position="803"/>
    </location>
</feature>
<dbReference type="AlphaFoldDB" id="A0A5C2S9I2"/>
<dbReference type="Pfam" id="PF16486">
    <property type="entry name" value="ArgoN"/>
    <property type="match status" value="1"/>
</dbReference>
<dbReference type="OrthoDB" id="10252740at2759"/>
<evidence type="ECO:0000313" key="2">
    <source>
        <dbReference type="EMBL" id="RPD59887.1"/>
    </source>
</evidence>
<dbReference type="CDD" id="cd02846">
    <property type="entry name" value="PAZ_argonaute_like"/>
    <property type="match status" value="1"/>
</dbReference>
<dbReference type="SUPFAM" id="SSF101690">
    <property type="entry name" value="PAZ domain"/>
    <property type="match status" value="1"/>
</dbReference>
<keyword evidence="3" id="KW-1185">Reference proteome</keyword>
<dbReference type="SMART" id="SM01163">
    <property type="entry name" value="DUF1785"/>
    <property type="match status" value="1"/>
</dbReference>
<name>A0A5C2S9I2_9APHY</name>
<evidence type="ECO:0000259" key="1">
    <source>
        <dbReference type="PROSITE" id="PS50822"/>
    </source>
</evidence>
<dbReference type="InterPro" id="IPR014811">
    <property type="entry name" value="ArgoL1"/>
</dbReference>
<proteinExistence type="predicted"/>
<dbReference type="Gene3D" id="2.170.260.10">
    <property type="entry name" value="paz domain"/>
    <property type="match status" value="1"/>
</dbReference>